<protein>
    <submittedName>
        <fullName evidence="1">Uncharacterized protein</fullName>
    </submittedName>
</protein>
<dbReference type="AlphaFoldDB" id="A0A0F9IIG7"/>
<name>A0A0F9IIG7_9ZZZZ</name>
<dbReference type="EMBL" id="LAZR01019138">
    <property type="protein sequence ID" value="KKL93610.1"/>
    <property type="molecule type" value="Genomic_DNA"/>
</dbReference>
<reference evidence="1" key="1">
    <citation type="journal article" date="2015" name="Nature">
        <title>Complex archaea that bridge the gap between prokaryotes and eukaryotes.</title>
        <authorList>
            <person name="Spang A."/>
            <person name="Saw J.H."/>
            <person name="Jorgensen S.L."/>
            <person name="Zaremba-Niedzwiedzka K."/>
            <person name="Martijn J."/>
            <person name="Lind A.E."/>
            <person name="van Eijk R."/>
            <person name="Schleper C."/>
            <person name="Guy L."/>
            <person name="Ettema T.J."/>
        </authorList>
    </citation>
    <scope>NUCLEOTIDE SEQUENCE</scope>
</reference>
<organism evidence="1">
    <name type="scientific">marine sediment metagenome</name>
    <dbReference type="NCBI Taxonomy" id="412755"/>
    <lineage>
        <taxon>unclassified sequences</taxon>
        <taxon>metagenomes</taxon>
        <taxon>ecological metagenomes</taxon>
    </lineage>
</organism>
<sequence>MSHRYGIFRTIPAWDVKDEGFFKEKMRERFEEEIKRFMTMDFHIREIEEMDLGLENWNLPPDTHKLWSGTTWINHPLESYKAVMIYGISSPEPILPVRKIIFLKGPHGSMIIGRNDLSELKALETAIAAIKECSDQEWLMETFGSSAFKLRMEGYFQESYIYRPSECVNIGVIYLPDRDPGELKLMGYVAEGIGASIA</sequence>
<comment type="caution">
    <text evidence="1">The sequence shown here is derived from an EMBL/GenBank/DDBJ whole genome shotgun (WGS) entry which is preliminary data.</text>
</comment>
<gene>
    <name evidence="1" type="ORF">LCGC14_1872940</name>
</gene>
<accession>A0A0F9IIG7</accession>
<proteinExistence type="predicted"/>
<evidence type="ECO:0000313" key="1">
    <source>
        <dbReference type="EMBL" id="KKL93610.1"/>
    </source>
</evidence>